<dbReference type="Gene3D" id="3.30.70.270">
    <property type="match status" value="1"/>
</dbReference>
<dbReference type="AlphaFoldDB" id="A0A395GTN8"/>
<protein>
    <recommendedName>
        <fullName evidence="3">Reverse transcriptase domain-containing protein</fullName>
    </recommendedName>
</protein>
<dbReference type="InterPro" id="IPR043502">
    <property type="entry name" value="DNA/RNA_pol_sf"/>
</dbReference>
<sequence>LLKNLEKRFRFYIDYYILNIIFIKDYYPLPLIKKSLNYLKEIYYFTKINIISIFNNI</sequence>
<dbReference type="OrthoDB" id="4505921at2759"/>
<organism evidence="1 2">
    <name type="scientific">Aspergillus ibericus CBS 121593</name>
    <dbReference type="NCBI Taxonomy" id="1448316"/>
    <lineage>
        <taxon>Eukaryota</taxon>
        <taxon>Fungi</taxon>
        <taxon>Dikarya</taxon>
        <taxon>Ascomycota</taxon>
        <taxon>Pezizomycotina</taxon>
        <taxon>Eurotiomycetes</taxon>
        <taxon>Eurotiomycetidae</taxon>
        <taxon>Eurotiales</taxon>
        <taxon>Aspergillaceae</taxon>
        <taxon>Aspergillus</taxon>
        <taxon>Aspergillus subgen. Circumdati</taxon>
    </lineage>
</organism>
<dbReference type="VEuPathDB" id="FungiDB:BO80DRAFT_362678"/>
<evidence type="ECO:0008006" key="3">
    <source>
        <dbReference type="Google" id="ProtNLM"/>
    </source>
</evidence>
<dbReference type="STRING" id="1448316.A0A395GTN8"/>
<dbReference type="GeneID" id="37220933"/>
<proteinExistence type="predicted"/>
<dbReference type="EMBL" id="KZ824457">
    <property type="protein sequence ID" value="RAK98047.1"/>
    <property type="molecule type" value="Genomic_DNA"/>
</dbReference>
<gene>
    <name evidence="1" type="ORF">BO80DRAFT_362678</name>
</gene>
<dbReference type="SUPFAM" id="SSF56672">
    <property type="entry name" value="DNA/RNA polymerases"/>
    <property type="match status" value="1"/>
</dbReference>
<dbReference type="InterPro" id="IPR043128">
    <property type="entry name" value="Rev_trsase/Diguanyl_cyclase"/>
</dbReference>
<keyword evidence="2" id="KW-1185">Reference proteome</keyword>
<reference evidence="1 2" key="1">
    <citation type="submission" date="2018-02" db="EMBL/GenBank/DDBJ databases">
        <title>The genomes of Aspergillus section Nigri reveals drivers in fungal speciation.</title>
        <authorList>
            <consortium name="DOE Joint Genome Institute"/>
            <person name="Vesth T.C."/>
            <person name="Nybo J."/>
            <person name="Theobald S."/>
            <person name="Brandl J."/>
            <person name="Frisvad J.C."/>
            <person name="Nielsen K.F."/>
            <person name="Lyhne E.K."/>
            <person name="Kogle M.E."/>
            <person name="Kuo A."/>
            <person name="Riley R."/>
            <person name="Clum A."/>
            <person name="Nolan M."/>
            <person name="Lipzen A."/>
            <person name="Salamov A."/>
            <person name="Henrissat B."/>
            <person name="Wiebenga A."/>
            <person name="De vries R.P."/>
            <person name="Grigoriev I.V."/>
            <person name="Mortensen U.H."/>
            <person name="Andersen M.R."/>
            <person name="Baker S.E."/>
        </authorList>
    </citation>
    <scope>NUCLEOTIDE SEQUENCE [LARGE SCALE GENOMIC DNA]</scope>
    <source>
        <strain evidence="1 2">CBS 121593</strain>
    </source>
</reference>
<accession>A0A395GTN8</accession>
<evidence type="ECO:0000313" key="2">
    <source>
        <dbReference type="Proteomes" id="UP000249402"/>
    </source>
</evidence>
<name>A0A395GTN8_9EURO</name>
<dbReference type="Gene3D" id="3.10.10.10">
    <property type="entry name" value="HIV Type 1 Reverse Transcriptase, subunit A, domain 1"/>
    <property type="match status" value="1"/>
</dbReference>
<dbReference type="Proteomes" id="UP000249402">
    <property type="component" value="Unassembled WGS sequence"/>
</dbReference>
<dbReference type="RefSeq" id="XP_025572375.1">
    <property type="nucleotide sequence ID" value="XM_025716068.1"/>
</dbReference>
<evidence type="ECO:0000313" key="1">
    <source>
        <dbReference type="EMBL" id="RAK98047.1"/>
    </source>
</evidence>
<feature type="non-terminal residue" evidence="1">
    <location>
        <position position="1"/>
    </location>
</feature>